<dbReference type="Pfam" id="PF03401">
    <property type="entry name" value="TctC"/>
    <property type="match status" value="1"/>
</dbReference>
<dbReference type="PANTHER" id="PTHR42928">
    <property type="entry name" value="TRICARBOXYLATE-BINDING PROTEIN"/>
    <property type="match status" value="1"/>
</dbReference>
<dbReference type="Proteomes" id="UP000192708">
    <property type="component" value="Unassembled WGS sequence"/>
</dbReference>
<dbReference type="PIRSF" id="PIRSF017082">
    <property type="entry name" value="YflP"/>
    <property type="match status" value="1"/>
</dbReference>
<keyword evidence="2" id="KW-0732">Signal</keyword>
<dbReference type="Gene3D" id="3.40.190.150">
    <property type="entry name" value="Bordetella uptake gene, domain 1"/>
    <property type="match status" value="1"/>
</dbReference>
<dbReference type="InterPro" id="IPR042100">
    <property type="entry name" value="Bug_dom1"/>
</dbReference>
<feature type="signal peptide" evidence="2">
    <location>
        <begin position="1"/>
        <end position="29"/>
    </location>
</feature>
<dbReference type="EMBL" id="FWXJ01000012">
    <property type="protein sequence ID" value="SMC69954.1"/>
    <property type="molecule type" value="Genomic_DNA"/>
</dbReference>
<comment type="similarity">
    <text evidence="1">Belongs to the UPF0065 (bug) family.</text>
</comment>
<dbReference type="SUPFAM" id="SSF53850">
    <property type="entry name" value="Periplasmic binding protein-like II"/>
    <property type="match status" value="1"/>
</dbReference>
<dbReference type="RefSeq" id="WP_159460892.1">
    <property type="nucleotide sequence ID" value="NZ_FWXJ01000012.1"/>
</dbReference>
<keyword evidence="4" id="KW-1185">Reference proteome</keyword>
<feature type="chain" id="PRO_5013275213" evidence="2">
    <location>
        <begin position="30"/>
        <end position="330"/>
    </location>
</feature>
<keyword evidence="3" id="KW-0675">Receptor</keyword>
<reference evidence="3 4" key="1">
    <citation type="submission" date="2017-04" db="EMBL/GenBank/DDBJ databases">
        <authorList>
            <person name="Afonso C.L."/>
            <person name="Miller P.J."/>
            <person name="Scott M.A."/>
            <person name="Spackman E."/>
            <person name="Goraichik I."/>
            <person name="Dimitrov K.M."/>
            <person name="Suarez D.L."/>
            <person name="Swayne D.E."/>
        </authorList>
    </citation>
    <scope>NUCLEOTIDE SEQUENCE [LARGE SCALE GENOMIC DNA]</scope>
    <source>
        <strain evidence="3 4">VK13</strain>
    </source>
</reference>
<organism evidence="3 4">
    <name type="scientific">Polynucleobacter kasalickyi</name>
    <dbReference type="NCBI Taxonomy" id="1938817"/>
    <lineage>
        <taxon>Bacteria</taxon>
        <taxon>Pseudomonadati</taxon>
        <taxon>Pseudomonadota</taxon>
        <taxon>Betaproteobacteria</taxon>
        <taxon>Burkholderiales</taxon>
        <taxon>Burkholderiaceae</taxon>
        <taxon>Polynucleobacter</taxon>
    </lineage>
</organism>
<dbReference type="OrthoDB" id="8678477at2"/>
<evidence type="ECO:0000256" key="1">
    <source>
        <dbReference type="ARBA" id="ARBA00006987"/>
    </source>
</evidence>
<dbReference type="STRING" id="1938817.SAMN06296008_1127"/>
<dbReference type="PANTHER" id="PTHR42928:SF5">
    <property type="entry name" value="BLR1237 PROTEIN"/>
    <property type="match status" value="1"/>
</dbReference>
<name>A0A1W2BAT8_9BURK</name>
<evidence type="ECO:0000313" key="3">
    <source>
        <dbReference type="EMBL" id="SMC69954.1"/>
    </source>
</evidence>
<protein>
    <submittedName>
        <fullName evidence="3">Tripartite-type tricarboxylate transporter, receptor component TctC</fullName>
    </submittedName>
</protein>
<dbReference type="AlphaFoldDB" id="A0A1W2BAT8"/>
<gene>
    <name evidence="3" type="ORF">SAMN06296008_1127</name>
</gene>
<sequence>MKLQLLKKHFLRHLLTLGLGLGVLTSVSAQNTDWPNGSIRLVIPFAPGGGVDGIGRIIAHALEERLKVSVFVDNKAGANGTIAMSFLKQAKPDGYTLSMVSTGALDVNAALMNLPYDPVKDFTYIAPIVKFPFYLVVNPQSGIKSLDDLIAKAKADPGKISYSSPGVGNGTHLAGALLSKMTGAQMTHVPYKGAGPAAVAVLAGEVDFTLGSGPSIFGFVEQGKLNAYATTSLTRVPNRSMYPTLNELGLKGYDASSLSGIVGPAGMPPAVTAKLQKTIDEILSNKEIQDKILQAGMVIWSGSGKMFEEAISSDRKKWGDLVTSSNMKLN</sequence>
<dbReference type="CDD" id="cd07012">
    <property type="entry name" value="PBP2_Bug_TTT"/>
    <property type="match status" value="1"/>
</dbReference>
<accession>A0A1W2BAT8</accession>
<evidence type="ECO:0000256" key="2">
    <source>
        <dbReference type="SAM" id="SignalP"/>
    </source>
</evidence>
<evidence type="ECO:0000313" key="4">
    <source>
        <dbReference type="Proteomes" id="UP000192708"/>
    </source>
</evidence>
<proteinExistence type="inferred from homology"/>
<dbReference type="Gene3D" id="3.40.190.10">
    <property type="entry name" value="Periplasmic binding protein-like II"/>
    <property type="match status" value="1"/>
</dbReference>
<dbReference type="InterPro" id="IPR005064">
    <property type="entry name" value="BUG"/>
</dbReference>